<accession>A0AAD5MF58</accession>
<organism evidence="7 8">
    <name type="scientific">Parelaphostrongylus tenuis</name>
    <name type="common">Meningeal worm</name>
    <dbReference type="NCBI Taxonomy" id="148309"/>
    <lineage>
        <taxon>Eukaryota</taxon>
        <taxon>Metazoa</taxon>
        <taxon>Ecdysozoa</taxon>
        <taxon>Nematoda</taxon>
        <taxon>Chromadorea</taxon>
        <taxon>Rhabditida</taxon>
        <taxon>Rhabditina</taxon>
        <taxon>Rhabditomorpha</taxon>
        <taxon>Strongyloidea</taxon>
        <taxon>Metastrongylidae</taxon>
        <taxon>Parelaphostrongylus</taxon>
    </lineage>
</organism>
<evidence type="ECO:0000313" key="7">
    <source>
        <dbReference type="EMBL" id="KAJ1357437.1"/>
    </source>
</evidence>
<evidence type="ECO:0000256" key="5">
    <source>
        <dbReference type="ARBA" id="ARBA00023136"/>
    </source>
</evidence>
<dbReference type="AlphaFoldDB" id="A0AAD5MF58"/>
<evidence type="ECO:0000256" key="4">
    <source>
        <dbReference type="ARBA" id="ARBA00022989"/>
    </source>
</evidence>
<gene>
    <name evidence="7" type="ORF">KIN20_015591</name>
</gene>
<evidence type="ECO:0000313" key="8">
    <source>
        <dbReference type="Proteomes" id="UP001196413"/>
    </source>
</evidence>
<feature type="non-terminal residue" evidence="7">
    <location>
        <position position="1"/>
    </location>
</feature>
<evidence type="ECO:0000256" key="2">
    <source>
        <dbReference type="ARBA" id="ARBA00006860"/>
    </source>
</evidence>
<keyword evidence="8" id="KW-1185">Reference proteome</keyword>
<keyword evidence="4 6" id="KW-1133">Transmembrane helix</keyword>
<feature type="transmembrane region" description="Helical" evidence="6">
    <location>
        <begin position="60"/>
        <end position="78"/>
    </location>
</feature>
<comment type="caution">
    <text evidence="7">The sequence shown here is derived from an EMBL/GenBank/DDBJ whole genome shotgun (WGS) entry which is preliminary data.</text>
</comment>
<comment type="subcellular location">
    <subcellularLocation>
        <location evidence="1">Membrane</location>
        <topology evidence="1">Multi-pass membrane protein</topology>
    </subcellularLocation>
</comment>
<dbReference type="EMBL" id="JAHQIW010003137">
    <property type="protein sequence ID" value="KAJ1357437.1"/>
    <property type="molecule type" value="Genomic_DNA"/>
</dbReference>
<dbReference type="InterPro" id="IPR002184">
    <property type="entry name" value="7TM_GPCR_serpentine_rcpt_Srb"/>
</dbReference>
<comment type="similarity">
    <text evidence="2">Belongs to the nematode receptor-like protein srb family.</text>
</comment>
<protein>
    <submittedName>
        <fullName evidence="7">Uncharacterized protein</fullName>
    </submittedName>
</protein>
<name>A0AAD5MF58_PARTN</name>
<evidence type="ECO:0000256" key="1">
    <source>
        <dbReference type="ARBA" id="ARBA00004141"/>
    </source>
</evidence>
<keyword evidence="3 6" id="KW-0812">Transmembrane</keyword>
<evidence type="ECO:0000256" key="6">
    <source>
        <dbReference type="SAM" id="Phobius"/>
    </source>
</evidence>
<sequence>SIATLTSRYQTRENVITTQFAKHIATLQVIFFTVYRGGGTVIREFGQHTFDEKVYFSLRLIVYVVPVFSFVLPIYSFYRLKFYQSLRDRNIQSIVKMESQGVAGTRNYEEVIARSWQVNQQP</sequence>
<dbReference type="GO" id="GO:0007606">
    <property type="term" value="P:sensory perception of chemical stimulus"/>
    <property type="evidence" value="ECO:0007669"/>
    <property type="project" value="InterPro"/>
</dbReference>
<dbReference type="Pfam" id="PF02117">
    <property type="entry name" value="7TM_GPCR_Sra"/>
    <property type="match status" value="1"/>
</dbReference>
<dbReference type="Proteomes" id="UP001196413">
    <property type="component" value="Unassembled WGS sequence"/>
</dbReference>
<dbReference type="GO" id="GO:0004930">
    <property type="term" value="F:G protein-coupled receptor activity"/>
    <property type="evidence" value="ECO:0007669"/>
    <property type="project" value="InterPro"/>
</dbReference>
<keyword evidence="5 6" id="KW-0472">Membrane</keyword>
<dbReference type="InterPro" id="IPR000344">
    <property type="entry name" value="7TM_GPCR_serpentine_rcpt_Sra"/>
</dbReference>
<dbReference type="PANTHER" id="PTHR31216">
    <property type="entry name" value="SERPENTINE RECEPTOR CLASS BETA-1-RELATED-RELATED"/>
    <property type="match status" value="1"/>
</dbReference>
<proteinExistence type="inferred from homology"/>
<evidence type="ECO:0000256" key="3">
    <source>
        <dbReference type="ARBA" id="ARBA00022692"/>
    </source>
</evidence>
<reference evidence="7" key="1">
    <citation type="submission" date="2021-06" db="EMBL/GenBank/DDBJ databases">
        <title>Parelaphostrongylus tenuis whole genome reference sequence.</title>
        <authorList>
            <person name="Garwood T.J."/>
            <person name="Larsen P.A."/>
            <person name="Fountain-Jones N.M."/>
            <person name="Garbe J.R."/>
            <person name="Macchietto M.G."/>
            <person name="Kania S.A."/>
            <person name="Gerhold R.W."/>
            <person name="Richards J.E."/>
            <person name="Wolf T.M."/>
        </authorList>
    </citation>
    <scope>NUCLEOTIDE SEQUENCE</scope>
    <source>
        <strain evidence="7">MNPRO001-30</strain>
        <tissue evidence="7">Meninges</tissue>
    </source>
</reference>
<dbReference type="PANTHER" id="PTHR31216:SF11">
    <property type="entry name" value="SERPENTINE RECEPTOR CLASS BETA-16-RELATED"/>
    <property type="match status" value="1"/>
</dbReference>
<dbReference type="GO" id="GO:0016020">
    <property type="term" value="C:membrane"/>
    <property type="evidence" value="ECO:0007669"/>
    <property type="project" value="UniProtKB-SubCell"/>
</dbReference>